<reference evidence="1 2" key="1">
    <citation type="submission" date="2018-08" db="EMBL/GenBank/DDBJ databases">
        <title>A genome reference for cultivated species of the human gut microbiota.</title>
        <authorList>
            <person name="Zou Y."/>
            <person name="Xue W."/>
            <person name="Luo G."/>
        </authorList>
    </citation>
    <scope>NUCLEOTIDE SEQUENCE [LARGE SCALE GENOMIC DNA]</scope>
    <source>
        <strain evidence="1 2">AF22-12AC</strain>
    </source>
</reference>
<name>A0A395VD15_9FIRM</name>
<evidence type="ECO:0000313" key="1">
    <source>
        <dbReference type="EMBL" id="RGS41959.1"/>
    </source>
</evidence>
<dbReference type="InterPro" id="IPR010982">
    <property type="entry name" value="Lambda_DNA-bd_dom_sf"/>
</dbReference>
<dbReference type="AlphaFoldDB" id="A0A395VD15"/>
<gene>
    <name evidence="1" type="ORF">DWX93_01050</name>
</gene>
<dbReference type="RefSeq" id="WP_118096261.1">
    <property type="nucleotide sequence ID" value="NZ_QRVL01000001.1"/>
</dbReference>
<dbReference type="CDD" id="cd00093">
    <property type="entry name" value="HTH_XRE"/>
    <property type="match status" value="1"/>
</dbReference>
<dbReference type="InterPro" id="IPR001387">
    <property type="entry name" value="Cro/C1-type_HTH"/>
</dbReference>
<comment type="caution">
    <text evidence="1">The sequence shown here is derived from an EMBL/GenBank/DDBJ whole genome shotgun (WGS) entry which is preliminary data.</text>
</comment>
<evidence type="ECO:0000313" key="2">
    <source>
        <dbReference type="Proteomes" id="UP000266172"/>
    </source>
</evidence>
<dbReference type="SUPFAM" id="SSF47413">
    <property type="entry name" value="lambda repressor-like DNA-binding domains"/>
    <property type="match status" value="1"/>
</dbReference>
<organism evidence="1 2">
    <name type="scientific">Roseburia hominis</name>
    <dbReference type="NCBI Taxonomy" id="301301"/>
    <lineage>
        <taxon>Bacteria</taxon>
        <taxon>Bacillati</taxon>
        <taxon>Bacillota</taxon>
        <taxon>Clostridia</taxon>
        <taxon>Lachnospirales</taxon>
        <taxon>Lachnospiraceae</taxon>
        <taxon>Roseburia</taxon>
    </lineage>
</organism>
<dbReference type="Proteomes" id="UP000266172">
    <property type="component" value="Unassembled WGS sequence"/>
</dbReference>
<dbReference type="GO" id="GO:0003677">
    <property type="term" value="F:DNA binding"/>
    <property type="evidence" value="ECO:0007669"/>
    <property type="project" value="InterPro"/>
</dbReference>
<sequence>MVVNAKCNPCKEPTKYVAGFFDGPRGRHGCLFDCKNERCEVYQVKRFTESEAVKERIKIQNLNSQKGMYAGYIAALRKDAKITMMKMSQIAGCSPAEYSSYEHERKEFNPEIYRKCEKYLKEKEGGGRC</sequence>
<dbReference type="EMBL" id="QRVL01000001">
    <property type="protein sequence ID" value="RGS41959.1"/>
    <property type="molecule type" value="Genomic_DNA"/>
</dbReference>
<protein>
    <submittedName>
        <fullName evidence="1">XRE family transcriptional regulator</fullName>
    </submittedName>
</protein>
<accession>A0A395VD15</accession>
<proteinExistence type="predicted"/>